<evidence type="ECO:0000313" key="1">
    <source>
        <dbReference type="EMBL" id="GAI09290.1"/>
    </source>
</evidence>
<comment type="caution">
    <text evidence="1">The sequence shown here is derived from an EMBL/GenBank/DDBJ whole genome shotgun (WGS) entry which is preliminary data.</text>
</comment>
<accession>X1M3P0</accession>
<gene>
    <name evidence="1" type="ORF">S06H3_19833</name>
</gene>
<reference evidence="1" key="1">
    <citation type="journal article" date="2014" name="Front. Microbiol.">
        <title>High frequency of phylogenetically diverse reductive dehalogenase-homologous genes in deep subseafloor sedimentary metagenomes.</title>
        <authorList>
            <person name="Kawai M."/>
            <person name="Futagami T."/>
            <person name="Toyoda A."/>
            <person name="Takaki Y."/>
            <person name="Nishi S."/>
            <person name="Hori S."/>
            <person name="Arai W."/>
            <person name="Tsubouchi T."/>
            <person name="Morono Y."/>
            <person name="Uchiyama I."/>
            <person name="Ito T."/>
            <person name="Fujiyama A."/>
            <person name="Inagaki F."/>
            <person name="Takami H."/>
        </authorList>
    </citation>
    <scope>NUCLEOTIDE SEQUENCE</scope>
    <source>
        <strain evidence="1">Expedition CK06-06</strain>
    </source>
</reference>
<dbReference type="AlphaFoldDB" id="X1M3P0"/>
<proteinExistence type="predicted"/>
<sequence>MNRFEPPVRFVAERVISLEVKAVERYVPDRVLLFYLNALDKHVPPEVIDGVIDGLNVLPPKVRSSLITAADRYVPDRAANSRKISAVLAGIYKYIPDRIIPPESAEDWANVKTKFHIPTLLSRGQSKSRKE</sequence>
<name>X1M3P0_9ZZZZ</name>
<organism evidence="1">
    <name type="scientific">marine sediment metagenome</name>
    <dbReference type="NCBI Taxonomy" id="412755"/>
    <lineage>
        <taxon>unclassified sequences</taxon>
        <taxon>metagenomes</taxon>
        <taxon>ecological metagenomes</taxon>
    </lineage>
</organism>
<dbReference type="EMBL" id="BARV01010202">
    <property type="protein sequence ID" value="GAI09290.1"/>
    <property type="molecule type" value="Genomic_DNA"/>
</dbReference>
<protein>
    <submittedName>
        <fullName evidence="1">Uncharacterized protein</fullName>
    </submittedName>
</protein>